<dbReference type="SUPFAM" id="SSF117130">
    <property type="entry name" value="CsrA-like"/>
    <property type="match status" value="1"/>
</dbReference>
<dbReference type="PANTHER" id="PTHR34984">
    <property type="entry name" value="CARBON STORAGE REGULATOR"/>
    <property type="match status" value="1"/>
</dbReference>
<dbReference type="Gene3D" id="2.60.40.4380">
    <property type="entry name" value="Translational regulator CsrA"/>
    <property type="match status" value="2"/>
</dbReference>
<proteinExistence type="predicted"/>
<keyword evidence="6" id="KW-1185">Reference proteome</keyword>
<keyword evidence="4" id="KW-0010">Activator</keyword>
<dbReference type="GO" id="GO:0045947">
    <property type="term" value="P:negative regulation of translational initiation"/>
    <property type="evidence" value="ECO:0007669"/>
    <property type="project" value="TreeGrafter"/>
</dbReference>
<feature type="non-terminal residue" evidence="5">
    <location>
        <position position="91"/>
    </location>
</feature>
<gene>
    <name evidence="5" type="ORF">H0A36_30965</name>
</gene>
<reference evidence="5 6" key="1">
    <citation type="submission" date="2020-07" db="EMBL/GenBank/DDBJ databases">
        <title>Endozoicomonas sp. nov., isolated from sediment.</title>
        <authorList>
            <person name="Gu T."/>
        </authorList>
    </citation>
    <scope>NUCLEOTIDE SEQUENCE [LARGE SCALE GENOMIC DNA]</scope>
    <source>
        <strain evidence="5 6">SM1973</strain>
    </source>
</reference>
<evidence type="ECO:0000256" key="3">
    <source>
        <dbReference type="ARBA" id="ARBA00022884"/>
    </source>
</evidence>
<dbReference type="GO" id="GO:0048027">
    <property type="term" value="F:mRNA 5'-UTR binding"/>
    <property type="evidence" value="ECO:0007669"/>
    <property type="project" value="TreeGrafter"/>
</dbReference>
<dbReference type="GO" id="GO:0006109">
    <property type="term" value="P:regulation of carbohydrate metabolic process"/>
    <property type="evidence" value="ECO:0007669"/>
    <property type="project" value="InterPro"/>
</dbReference>
<dbReference type="InterPro" id="IPR036107">
    <property type="entry name" value="CsrA_sf"/>
</dbReference>
<evidence type="ECO:0000256" key="2">
    <source>
        <dbReference type="ARBA" id="ARBA00022845"/>
    </source>
</evidence>
<keyword evidence="1" id="KW-0963">Cytoplasm</keyword>
<dbReference type="RefSeq" id="WP_180572261.1">
    <property type="nucleotide sequence ID" value="NZ_JACCKB010000506.1"/>
</dbReference>
<evidence type="ECO:0000313" key="5">
    <source>
        <dbReference type="EMBL" id="NYZ70436.1"/>
    </source>
</evidence>
<dbReference type="Proteomes" id="UP000569732">
    <property type="component" value="Unassembled WGS sequence"/>
</dbReference>
<dbReference type="InterPro" id="IPR003751">
    <property type="entry name" value="CsrA"/>
</dbReference>
<dbReference type="EMBL" id="JACCKB010000506">
    <property type="protein sequence ID" value="NYZ70436.1"/>
    <property type="molecule type" value="Genomic_DNA"/>
</dbReference>
<organism evidence="5 6">
    <name type="scientific">Spartinivicinus marinus</name>
    <dbReference type="NCBI Taxonomy" id="2994442"/>
    <lineage>
        <taxon>Bacteria</taxon>
        <taxon>Pseudomonadati</taxon>
        <taxon>Pseudomonadota</taxon>
        <taxon>Gammaproteobacteria</taxon>
        <taxon>Oceanospirillales</taxon>
        <taxon>Zooshikellaceae</taxon>
        <taxon>Spartinivicinus</taxon>
    </lineage>
</organism>
<keyword evidence="3" id="KW-0694">RNA-binding</keyword>
<name>A0A853IR57_9GAMM</name>
<dbReference type="AlphaFoldDB" id="A0A853IR57"/>
<protein>
    <submittedName>
        <fullName evidence="5">Carbon storage regulator</fullName>
    </submittedName>
</protein>
<evidence type="ECO:0000256" key="1">
    <source>
        <dbReference type="ARBA" id="ARBA00022490"/>
    </source>
</evidence>
<dbReference type="GO" id="GO:0005829">
    <property type="term" value="C:cytosol"/>
    <property type="evidence" value="ECO:0007669"/>
    <property type="project" value="TreeGrafter"/>
</dbReference>
<sequence>MLALTRKYGQSINIGNDIRISLGGFNRKSARIGVVMYKQLAIKEVPYELYQKLDDDITFFIRLIGGQVRFYFDAPREIKILRSELEARKKK</sequence>
<evidence type="ECO:0000256" key="4">
    <source>
        <dbReference type="ARBA" id="ARBA00023159"/>
    </source>
</evidence>
<evidence type="ECO:0000313" key="6">
    <source>
        <dbReference type="Proteomes" id="UP000569732"/>
    </source>
</evidence>
<dbReference type="GO" id="GO:0006402">
    <property type="term" value="P:mRNA catabolic process"/>
    <property type="evidence" value="ECO:0007669"/>
    <property type="project" value="InterPro"/>
</dbReference>
<accession>A0A853IR57</accession>
<dbReference type="PANTHER" id="PTHR34984:SF1">
    <property type="entry name" value="CARBON STORAGE REGULATOR"/>
    <property type="match status" value="1"/>
</dbReference>
<comment type="caution">
    <text evidence="5">The sequence shown here is derived from an EMBL/GenBank/DDBJ whole genome shotgun (WGS) entry which is preliminary data.</text>
</comment>
<dbReference type="Pfam" id="PF02599">
    <property type="entry name" value="CsrA"/>
    <property type="match status" value="1"/>
</dbReference>
<keyword evidence="2" id="KW-0810">Translation regulation</keyword>